<accession>A0A068UZ85</accession>
<sequence length="101" mass="11147">MTVSFIYWDDCVDPEDLEAMWMDPAVQAEWLNAGETRGSKVHLSRDPDGQPYLTQTEIKAVAGIIVRRHFVSQIDSSVSQSMAMGEAAQDNASMLVIACVI</sequence>
<dbReference type="InParanoid" id="A0A068UZ85"/>
<protein>
    <submittedName>
        <fullName evidence="1">Uncharacterized protein</fullName>
    </submittedName>
</protein>
<dbReference type="Gramene" id="CDP13564">
    <property type="protein sequence ID" value="CDP13564"/>
    <property type="gene ID" value="GSCOC_T00038556001"/>
</dbReference>
<dbReference type="PANTHER" id="PTHR37179">
    <property type="entry name" value="TRANSGLYCOSYLASE"/>
    <property type="match status" value="1"/>
</dbReference>
<dbReference type="STRING" id="49390.A0A068UZ85"/>
<gene>
    <name evidence="1" type="ORF">GSCOC_T00038556001</name>
</gene>
<dbReference type="Proteomes" id="UP000295252">
    <property type="component" value="Chromosome VII"/>
</dbReference>
<name>A0A068UZ85_COFCA</name>
<evidence type="ECO:0000313" key="2">
    <source>
        <dbReference type="Proteomes" id="UP000295252"/>
    </source>
</evidence>
<organism evidence="1 2">
    <name type="scientific">Coffea canephora</name>
    <name type="common">Robusta coffee</name>
    <dbReference type="NCBI Taxonomy" id="49390"/>
    <lineage>
        <taxon>Eukaryota</taxon>
        <taxon>Viridiplantae</taxon>
        <taxon>Streptophyta</taxon>
        <taxon>Embryophyta</taxon>
        <taxon>Tracheophyta</taxon>
        <taxon>Spermatophyta</taxon>
        <taxon>Magnoliopsida</taxon>
        <taxon>eudicotyledons</taxon>
        <taxon>Gunneridae</taxon>
        <taxon>Pentapetalae</taxon>
        <taxon>asterids</taxon>
        <taxon>lamiids</taxon>
        <taxon>Gentianales</taxon>
        <taxon>Rubiaceae</taxon>
        <taxon>Ixoroideae</taxon>
        <taxon>Gardenieae complex</taxon>
        <taxon>Bertiereae - Coffeeae clade</taxon>
        <taxon>Coffeeae</taxon>
        <taxon>Coffea</taxon>
    </lineage>
</organism>
<reference evidence="2" key="1">
    <citation type="journal article" date="2014" name="Science">
        <title>The coffee genome provides insight into the convergent evolution of caffeine biosynthesis.</title>
        <authorList>
            <person name="Denoeud F."/>
            <person name="Carretero-Paulet L."/>
            <person name="Dereeper A."/>
            <person name="Droc G."/>
            <person name="Guyot R."/>
            <person name="Pietrella M."/>
            <person name="Zheng C."/>
            <person name="Alberti A."/>
            <person name="Anthony F."/>
            <person name="Aprea G."/>
            <person name="Aury J.M."/>
            <person name="Bento P."/>
            <person name="Bernard M."/>
            <person name="Bocs S."/>
            <person name="Campa C."/>
            <person name="Cenci A."/>
            <person name="Combes M.C."/>
            <person name="Crouzillat D."/>
            <person name="Da Silva C."/>
            <person name="Daddiego L."/>
            <person name="De Bellis F."/>
            <person name="Dussert S."/>
            <person name="Garsmeur O."/>
            <person name="Gayraud T."/>
            <person name="Guignon V."/>
            <person name="Jahn K."/>
            <person name="Jamilloux V."/>
            <person name="Joet T."/>
            <person name="Labadie K."/>
            <person name="Lan T."/>
            <person name="Leclercq J."/>
            <person name="Lepelley M."/>
            <person name="Leroy T."/>
            <person name="Li L.T."/>
            <person name="Librado P."/>
            <person name="Lopez L."/>
            <person name="Munoz A."/>
            <person name="Noel B."/>
            <person name="Pallavicini A."/>
            <person name="Perrotta G."/>
            <person name="Poncet V."/>
            <person name="Pot D."/>
            <person name="Priyono X."/>
            <person name="Rigoreau M."/>
            <person name="Rouard M."/>
            <person name="Rozas J."/>
            <person name="Tranchant-Dubreuil C."/>
            <person name="VanBuren R."/>
            <person name="Zhang Q."/>
            <person name="Andrade A.C."/>
            <person name="Argout X."/>
            <person name="Bertrand B."/>
            <person name="de Kochko A."/>
            <person name="Graziosi G."/>
            <person name="Henry R.J."/>
            <person name="Jayarama X."/>
            <person name="Ming R."/>
            <person name="Nagai C."/>
            <person name="Rounsley S."/>
            <person name="Sankoff D."/>
            <person name="Giuliano G."/>
            <person name="Albert V.A."/>
            <person name="Wincker P."/>
            <person name="Lashermes P."/>
        </authorList>
    </citation>
    <scope>NUCLEOTIDE SEQUENCE [LARGE SCALE GENOMIC DNA]</scope>
    <source>
        <strain evidence="2">cv. DH200-94</strain>
    </source>
</reference>
<dbReference type="OrthoDB" id="1175983at2759"/>
<dbReference type="AlphaFoldDB" id="A0A068UZ85"/>
<keyword evidence="2" id="KW-1185">Reference proteome</keyword>
<dbReference type="PhylomeDB" id="A0A068UZ85"/>
<dbReference type="EMBL" id="HG739160">
    <property type="protein sequence ID" value="CDP13564.1"/>
    <property type="molecule type" value="Genomic_DNA"/>
</dbReference>
<evidence type="ECO:0000313" key="1">
    <source>
        <dbReference type="EMBL" id="CDP13564.1"/>
    </source>
</evidence>
<dbReference type="PANTHER" id="PTHR37179:SF1">
    <property type="entry name" value="TRANSGLYCOSYLASE"/>
    <property type="match status" value="1"/>
</dbReference>
<proteinExistence type="predicted"/>